<organism evidence="1 2">
    <name type="scientific">Nosema granulosis</name>
    <dbReference type="NCBI Taxonomy" id="83296"/>
    <lineage>
        <taxon>Eukaryota</taxon>
        <taxon>Fungi</taxon>
        <taxon>Fungi incertae sedis</taxon>
        <taxon>Microsporidia</taxon>
        <taxon>Nosematidae</taxon>
        <taxon>Nosema</taxon>
    </lineage>
</organism>
<dbReference type="OrthoDB" id="2199843at2759"/>
<evidence type="ECO:0000313" key="1">
    <source>
        <dbReference type="EMBL" id="KAF9762405.1"/>
    </source>
</evidence>
<sequence>MDNFLRNKTVSNNENKEIAKHGVGHLKSGEEAGKLKNGLNSFERSPFDNNMNNSMREAGTPSFYNYSIQFSRKNYSSQKDSNSREIVETNNYVNHRVISDVRQDDAKEYVSPYNFAEINNAKIKSPSIKPEFNWGILTQGGAYYDQAKSASKSYGKVSKSNESASKSNENAIFETIIFVDKNRQENDEMVINPKSVFCPEEETLYDNTSIPRKENKAKVMPKEDKLQKIKKEGNVLNQTFSPIDLQVRMPKNKFPRYPMPNSGPIINERIKPHNNVYLPMIDYSRHPLSAVDYQNRHQYIHPPFVRGHTGISEHIGEPLYMNRPQYTAPHSSQYQNISPHCVTLLYSQSRNKVIINQDPQFFRIPQPTNNSLILQDVVRLYNPTSLPPNTKPQCKHRSPQVDRRNIIRLKINGQYLYEHDYICIKGSEAVPSPSLRNMSDKSFITQLNKFNEKYGIPKLLIKYASVMKFLYGEIRKQKGYYNVKPNEWKALAKKIKDFVKIKEIYLFLVYPFEQFLLGNTKVIRYKNEEILRKIQRGSKIYTAQDISLFLKEGSRENLEVLLNLIDVSKMTSEGFRLIITFFNDIFLLNLVKKEGAHKAAQSEKNPKNFYFYDIKKTPAHLEDKYISTISRCSSDRAVKYAKRCIEIAIEFGKRTHENYKILDVCQQFLNKVFFSVFSCKKMGIFSWEEFFNYTNNCFKNFYPGKDEIYLYLYKNIKTNPKLVLRTLSNIRFSKNKTKRVYRKLSKFISCSIEDFINQIENRKTIEDDKVVEYIVSSFYISKGFRGRIKSVLISILKYHVYLFEEKIFKKNKKSSDLFKIITRLMLFEDIRSEVHADEELIRAVRKIPGIRELV</sequence>
<reference evidence="1 2" key="1">
    <citation type="journal article" date="2020" name="Genome Biol. Evol.">
        <title>Comparative genomics of strictly vertically transmitted, feminizing microsporidia endosymbionts of amphipod crustaceans.</title>
        <authorList>
            <person name="Cormier A."/>
            <person name="Chebbi M.A."/>
            <person name="Giraud I."/>
            <person name="Wattier R."/>
            <person name="Teixeira M."/>
            <person name="Gilbert C."/>
            <person name="Rigaud T."/>
            <person name="Cordaux R."/>
        </authorList>
    </citation>
    <scope>NUCLEOTIDE SEQUENCE [LARGE SCALE GENOMIC DNA]</scope>
    <source>
        <strain evidence="1 2">Ou3-Ou53</strain>
    </source>
</reference>
<keyword evidence="2" id="KW-1185">Reference proteome</keyword>
<evidence type="ECO:0000313" key="2">
    <source>
        <dbReference type="Proteomes" id="UP000740883"/>
    </source>
</evidence>
<name>A0A9P6KYJ1_9MICR</name>
<dbReference type="EMBL" id="SBJO01000176">
    <property type="protein sequence ID" value="KAF9762405.1"/>
    <property type="molecule type" value="Genomic_DNA"/>
</dbReference>
<protein>
    <submittedName>
        <fullName evidence="1">Uncharacterized protein</fullName>
    </submittedName>
</protein>
<comment type="caution">
    <text evidence="1">The sequence shown here is derived from an EMBL/GenBank/DDBJ whole genome shotgun (WGS) entry which is preliminary data.</text>
</comment>
<accession>A0A9P6KYJ1</accession>
<proteinExistence type="predicted"/>
<dbReference type="Proteomes" id="UP000740883">
    <property type="component" value="Unassembled WGS sequence"/>
</dbReference>
<dbReference type="AlphaFoldDB" id="A0A9P6KYJ1"/>
<gene>
    <name evidence="1" type="ORF">NGRA_2038</name>
</gene>